<dbReference type="Gene3D" id="3.40.140.80">
    <property type="match status" value="1"/>
</dbReference>
<keyword evidence="4" id="KW-1185">Reference proteome</keyword>
<dbReference type="Pfam" id="PF17930">
    <property type="entry name" value="LpxI_N"/>
    <property type="match status" value="1"/>
</dbReference>
<reference evidence="3 4" key="1">
    <citation type="submission" date="2014-07" db="EMBL/GenBank/DDBJ databases">
        <title>Tepidicaulis marinum gen. nov., sp. nov., a novel marine bacterium denitrifying nitrate to nitrous oxide strictly under microaerobic conditions.</title>
        <authorList>
            <person name="Takeuchi M."/>
            <person name="Yamagishi T."/>
            <person name="Kamagata Y."/>
            <person name="Oshima K."/>
            <person name="Hattori M."/>
            <person name="Katayama T."/>
            <person name="Hanada S."/>
            <person name="Tamaki H."/>
            <person name="Marumo K."/>
            <person name="Maeda H."/>
            <person name="Nedachi M."/>
            <person name="Iwasaki W."/>
            <person name="Suwa Y."/>
            <person name="Sakata S."/>
        </authorList>
    </citation>
    <scope>NUCLEOTIDE SEQUENCE [LARGE SCALE GENOMIC DNA]</scope>
    <source>
        <strain evidence="3 4">MA2</strain>
    </source>
</reference>
<comment type="caution">
    <text evidence="3">The sequence shown here is derived from an EMBL/GenBank/DDBJ whole genome shotgun (WGS) entry which is preliminary data.</text>
</comment>
<dbReference type="Proteomes" id="UP000028702">
    <property type="component" value="Unassembled WGS sequence"/>
</dbReference>
<evidence type="ECO:0000313" key="3">
    <source>
        <dbReference type="EMBL" id="GAK44529.1"/>
    </source>
</evidence>
<feature type="domain" description="LpxI C-terminal" evidence="1">
    <location>
        <begin position="146"/>
        <end position="281"/>
    </location>
</feature>
<dbReference type="InterPro" id="IPR043167">
    <property type="entry name" value="LpxI_C_sf"/>
</dbReference>
<accession>A0A081B911</accession>
<dbReference type="PANTHER" id="PTHR39962">
    <property type="entry name" value="BLL4848 PROTEIN"/>
    <property type="match status" value="1"/>
</dbReference>
<dbReference type="eggNOG" id="COG3494">
    <property type="taxonomic scope" value="Bacteria"/>
</dbReference>
<dbReference type="InterPro" id="IPR010415">
    <property type="entry name" value="LpxI_C"/>
</dbReference>
<dbReference type="InterPro" id="IPR041255">
    <property type="entry name" value="LpxI_N"/>
</dbReference>
<evidence type="ECO:0000259" key="2">
    <source>
        <dbReference type="Pfam" id="PF17930"/>
    </source>
</evidence>
<organism evidence="3 4">
    <name type="scientific">Tepidicaulis marinus</name>
    <dbReference type="NCBI Taxonomy" id="1333998"/>
    <lineage>
        <taxon>Bacteria</taxon>
        <taxon>Pseudomonadati</taxon>
        <taxon>Pseudomonadota</taxon>
        <taxon>Alphaproteobacteria</taxon>
        <taxon>Hyphomicrobiales</taxon>
        <taxon>Parvibaculaceae</taxon>
        <taxon>Tepidicaulis</taxon>
    </lineage>
</organism>
<dbReference type="EMBL" id="BBIO01000004">
    <property type="protein sequence ID" value="GAK44529.1"/>
    <property type="molecule type" value="Genomic_DNA"/>
</dbReference>
<dbReference type="Pfam" id="PF06230">
    <property type="entry name" value="LpxI_C"/>
    <property type="match status" value="1"/>
</dbReference>
<feature type="domain" description="LpxI N-terminal" evidence="2">
    <location>
        <begin position="13"/>
        <end position="142"/>
    </location>
</feature>
<evidence type="ECO:0000259" key="1">
    <source>
        <dbReference type="Pfam" id="PF06230"/>
    </source>
</evidence>
<protein>
    <submittedName>
        <fullName evidence="3">Conserved protein</fullName>
    </submittedName>
</protein>
<name>A0A081B911_9HYPH</name>
<dbReference type="RefSeq" id="WP_045443947.1">
    <property type="nucleotide sequence ID" value="NZ_BBIO01000004.1"/>
</dbReference>
<proteinExistence type="predicted"/>
<dbReference type="PANTHER" id="PTHR39962:SF1">
    <property type="entry name" value="LPXI FAMILY PROTEIN"/>
    <property type="match status" value="1"/>
</dbReference>
<dbReference type="STRING" id="1333998.M2A_1028"/>
<dbReference type="InterPro" id="IPR053174">
    <property type="entry name" value="LpxI"/>
</dbReference>
<sequence length="288" mass="30160">MSGNPKNSDQSPLGIVAGKGQLPLAVAQAAHKEGREVFIVGVPDETERGIEAYPHAWIPLGKLGATVRALKKAGCRDLVMIGPLARPELSALRLDWGGAKFLPRFLKLLRNGDDALLRGFVDYFEKEHGFSVVPAESVLTDLRAPMGGWTKACPDSADEADIARGKELLAAIGPFDMGQGTVICRNVVLAVEGPEGTDAMLARVAALPASLRGKKGARAGVLVKLPKPQQERRVDLPTIGVMTVENAAAAGLAGIAVEAGGALVVDMRAVVARADELGLFIQALEAPA</sequence>
<dbReference type="Gene3D" id="3.40.50.20">
    <property type="match status" value="1"/>
</dbReference>
<evidence type="ECO:0000313" key="4">
    <source>
        <dbReference type="Proteomes" id="UP000028702"/>
    </source>
</evidence>
<gene>
    <name evidence="3" type="ORF">M2A_1028</name>
</gene>
<dbReference type="AlphaFoldDB" id="A0A081B911"/>